<keyword evidence="4" id="KW-1185">Reference proteome</keyword>
<evidence type="ECO:0000259" key="2">
    <source>
        <dbReference type="Pfam" id="PF13466"/>
    </source>
</evidence>
<dbReference type="Proteomes" id="UP000759298">
    <property type="component" value="Unassembled WGS sequence"/>
</dbReference>
<dbReference type="RefSeq" id="WP_222825385.1">
    <property type="nucleotide sequence ID" value="NZ_JAHWXP010000003.1"/>
</dbReference>
<gene>
    <name evidence="3" type="ORF">KYN89_12670</name>
</gene>
<organism evidence="3 4">
    <name type="scientific">Alteriqipengyuania abyssalis</name>
    <dbReference type="NCBI Taxonomy" id="2860200"/>
    <lineage>
        <taxon>Bacteria</taxon>
        <taxon>Pseudomonadati</taxon>
        <taxon>Pseudomonadota</taxon>
        <taxon>Alphaproteobacteria</taxon>
        <taxon>Sphingomonadales</taxon>
        <taxon>Erythrobacteraceae</taxon>
        <taxon>Alteriqipengyuania</taxon>
    </lineage>
</organism>
<sequence>MNSTPNPPEDNTPPGDSKGKPQGSVTLPANGTTATAEELRVQLVLALDGQAPAEIDASEVENAGQAVLQLLVAAQAEARSAGRPLTFTNPSAAFRDRVERCHLTDQIGLDPEGVAA</sequence>
<dbReference type="InterPro" id="IPR036513">
    <property type="entry name" value="STAS_dom_sf"/>
</dbReference>
<comment type="caution">
    <text evidence="3">The sequence shown here is derived from an EMBL/GenBank/DDBJ whole genome shotgun (WGS) entry which is preliminary data.</text>
</comment>
<dbReference type="Pfam" id="PF13466">
    <property type="entry name" value="STAS_2"/>
    <property type="match status" value="1"/>
</dbReference>
<evidence type="ECO:0000256" key="1">
    <source>
        <dbReference type="SAM" id="MobiDB-lite"/>
    </source>
</evidence>
<reference evidence="3 4" key="1">
    <citation type="submission" date="2021-07" db="EMBL/GenBank/DDBJ databases">
        <title>Alteriqipengyuania abyssalis NZ-12B nov, sp.nov isolated from deep sea sponge in pacific ocean.</title>
        <authorList>
            <person name="Tareen S."/>
            <person name="Wink J."/>
        </authorList>
    </citation>
    <scope>NUCLEOTIDE SEQUENCE [LARGE SCALE GENOMIC DNA]</scope>
    <source>
        <strain evidence="3 4">NZ-12B</strain>
    </source>
</reference>
<name>A0ABS7PJ96_9SPHN</name>
<evidence type="ECO:0000313" key="3">
    <source>
        <dbReference type="EMBL" id="MBY8337897.1"/>
    </source>
</evidence>
<dbReference type="InterPro" id="IPR058548">
    <property type="entry name" value="MlaB-like_STAS"/>
</dbReference>
<evidence type="ECO:0000313" key="4">
    <source>
        <dbReference type="Proteomes" id="UP000759298"/>
    </source>
</evidence>
<protein>
    <submittedName>
        <fullName evidence="3">STAS domain-containing protein</fullName>
    </submittedName>
</protein>
<proteinExistence type="predicted"/>
<dbReference type="Gene3D" id="3.30.750.24">
    <property type="entry name" value="STAS domain"/>
    <property type="match status" value="1"/>
</dbReference>
<dbReference type="SUPFAM" id="SSF52091">
    <property type="entry name" value="SpoIIaa-like"/>
    <property type="match status" value="1"/>
</dbReference>
<feature type="region of interest" description="Disordered" evidence="1">
    <location>
        <begin position="1"/>
        <end position="31"/>
    </location>
</feature>
<dbReference type="EMBL" id="JAHWXP010000003">
    <property type="protein sequence ID" value="MBY8337897.1"/>
    <property type="molecule type" value="Genomic_DNA"/>
</dbReference>
<feature type="compositionally biased region" description="Pro residues" evidence="1">
    <location>
        <begin position="1"/>
        <end position="11"/>
    </location>
</feature>
<feature type="domain" description="MlaB-like STAS" evidence="2">
    <location>
        <begin position="26"/>
        <end position="99"/>
    </location>
</feature>
<accession>A0ABS7PJ96</accession>